<proteinExistence type="predicted"/>
<keyword evidence="2" id="KW-1133">Transmembrane helix</keyword>
<keyword evidence="1" id="KW-0175">Coiled coil</keyword>
<feature type="transmembrane region" description="Helical" evidence="2">
    <location>
        <begin position="493"/>
        <end position="512"/>
    </location>
</feature>
<evidence type="ECO:0000256" key="1">
    <source>
        <dbReference type="SAM" id="Coils"/>
    </source>
</evidence>
<feature type="transmembrane region" description="Helical" evidence="2">
    <location>
        <begin position="468"/>
        <end position="487"/>
    </location>
</feature>
<feature type="coiled-coil region" evidence="1">
    <location>
        <begin position="678"/>
        <end position="751"/>
    </location>
</feature>
<keyword evidence="5" id="KW-1185">Reference proteome</keyword>
<feature type="domain" description="YhaN AAA" evidence="3">
    <location>
        <begin position="1"/>
        <end position="206"/>
    </location>
</feature>
<evidence type="ECO:0000256" key="2">
    <source>
        <dbReference type="SAM" id="Phobius"/>
    </source>
</evidence>
<evidence type="ECO:0000313" key="5">
    <source>
        <dbReference type="Proteomes" id="UP001232343"/>
    </source>
</evidence>
<feature type="coiled-coil region" evidence="1">
    <location>
        <begin position="393"/>
        <end position="420"/>
    </location>
</feature>
<comment type="caution">
    <text evidence="4">The sequence shown here is derived from an EMBL/GenBank/DDBJ whole genome shotgun (WGS) entry which is preliminary data.</text>
</comment>
<keyword evidence="2" id="KW-0812">Transmembrane</keyword>
<feature type="coiled-coil region" evidence="1">
    <location>
        <begin position="780"/>
        <end position="807"/>
    </location>
</feature>
<feature type="coiled-coil region" evidence="1">
    <location>
        <begin position="559"/>
        <end position="590"/>
    </location>
</feature>
<dbReference type="EMBL" id="JAUSUO010000001">
    <property type="protein sequence ID" value="MDQ0341261.1"/>
    <property type="molecule type" value="Genomic_DNA"/>
</dbReference>
<feature type="coiled-coil region" evidence="1">
    <location>
        <begin position="274"/>
        <end position="301"/>
    </location>
</feature>
<evidence type="ECO:0000259" key="3">
    <source>
        <dbReference type="Pfam" id="PF13514"/>
    </source>
</evidence>
<dbReference type="Gene3D" id="3.40.50.300">
    <property type="entry name" value="P-loop containing nucleotide triphosphate hydrolases"/>
    <property type="match status" value="2"/>
</dbReference>
<dbReference type="SUPFAM" id="SSF52540">
    <property type="entry name" value="P-loop containing nucleoside triphosphate hydrolases"/>
    <property type="match status" value="2"/>
</dbReference>
<dbReference type="InterPro" id="IPR038734">
    <property type="entry name" value="YhaN_AAA"/>
</dbReference>
<accession>A0ABU0CYP1</accession>
<dbReference type="Pfam" id="PF13514">
    <property type="entry name" value="AAA_27"/>
    <property type="match status" value="1"/>
</dbReference>
<organism evidence="4 5">
    <name type="scientific">Lederbergia wuyishanensis</name>
    <dbReference type="NCBI Taxonomy" id="1347903"/>
    <lineage>
        <taxon>Bacteria</taxon>
        <taxon>Bacillati</taxon>
        <taxon>Bacillota</taxon>
        <taxon>Bacilli</taxon>
        <taxon>Bacillales</taxon>
        <taxon>Bacillaceae</taxon>
        <taxon>Lederbergia</taxon>
    </lineage>
</organism>
<feature type="coiled-coil region" evidence="1">
    <location>
        <begin position="328"/>
        <end position="355"/>
    </location>
</feature>
<dbReference type="RefSeq" id="WP_244679523.1">
    <property type="nucleotide sequence ID" value="NZ_JALIRM010000001.1"/>
</dbReference>
<protein>
    <submittedName>
        <fullName evidence="4">Uncharacterized protein YhaN</fullName>
    </submittedName>
</protein>
<keyword evidence="2" id="KW-0472">Membrane</keyword>
<sequence>MKIKSLHIYGYGKFIDFYIEDFSDIQIIFGENEAGKSTIMSFIHSILFGFSSRQQPNLRYEPKNHSAYGGRVTIESEERGEVIIERVKGKSAGNVTVILKNGMTGGEDPLFELLGGMNRTLYENIFSFNLQGIQEVQKLKSEEINRYLVASGTMGTDILLNVEQSFQKELDQLFKPNGRKPRLNEMISLLRDSEKDLQKAKQKNAEYSSLIIKKEATVERVNVLQNELLEITGKLQKINEIIEKWEKIQELNLTELSMEKIGTNNFPTDGLKRYENINEKIIEITSRLKTLQEKIENNEKRIEENTPLASFQSMIFRAEKALMEWPIYEQLELEIISLKREVMSYKDQVEKVCRELNYENEPFTTILTLNLGIDMKGKIKDCLNEKITIKTKLDSVQKQIEDTQTNIQELEAICEKIELNILPEQQLKELEKEKINWKNPKHLIEEKNEIEKTVKKNENESKYTNKALFYNYLYLLGAIGFIVWAFVKSEWLFAAFAGGVLVYTFTNLSILINRRKSSMSNINMLQERLQAISALMTASTEDRDPAQLYDEQLKYRIDLKNIDHQLDQKLQQMEQLHNQKSEIIAVLQRNQSHLDKIKEDLGLSIKLNDTRLEQAFDLMLELLKLIKETKKVEEELELKLRKQEQWVEELHEISHSARIEYMETREVIFQLKQLLQSEREKKLVRKDLLNKLDELREEKEQLKLELQEYVSLKNQLYKLTQTNNEEEFRQNAKQYNDFENLKERLEILHAQIGKGIVEEAKVFQTDMELKKRKIELTNFINEKSSILNKLRNELAALSHEIQVLEEGGTYSDKLHQFYFLKSTFNEEARVWAKYTMAKTILQKTMDKYIGERFPKVVSKAQEYMTFLTNSEYTRIHFLEDQNIVIERSDGQRFTPAELSQGTSEQLYTSLRLALVQVLYEDYPLPIIIDDGFVNFDKRRTEKVLELIETISTKTQVLLFTCHEHIRDYFSEQHVKMLKQTIKL</sequence>
<dbReference type="InterPro" id="IPR027417">
    <property type="entry name" value="P-loop_NTPase"/>
</dbReference>
<reference evidence="4 5" key="1">
    <citation type="submission" date="2023-07" db="EMBL/GenBank/DDBJ databases">
        <title>Genomic Encyclopedia of Type Strains, Phase IV (KMG-IV): sequencing the most valuable type-strain genomes for metagenomic binning, comparative biology and taxonomic classification.</title>
        <authorList>
            <person name="Goeker M."/>
        </authorList>
    </citation>
    <scope>NUCLEOTIDE SEQUENCE [LARGE SCALE GENOMIC DNA]</scope>
    <source>
        <strain evidence="4 5">DSM 27848</strain>
    </source>
</reference>
<dbReference type="PANTHER" id="PTHR41259">
    <property type="entry name" value="DOUBLE-STRAND BREAK REPAIR RAD50 ATPASE, PUTATIVE-RELATED"/>
    <property type="match status" value="1"/>
</dbReference>
<feature type="coiled-coil region" evidence="1">
    <location>
        <begin position="183"/>
        <end position="210"/>
    </location>
</feature>
<dbReference type="Proteomes" id="UP001232343">
    <property type="component" value="Unassembled WGS sequence"/>
</dbReference>
<gene>
    <name evidence="4" type="ORF">J2S14_000054</name>
</gene>
<name>A0ABU0CYP1_9BACI</name>
<dbReference type="PANTHER" id="PTHR41259:SF1">
    <property type="entry name" value="DOUBLE-STRAND BREAK REPAIR RAD50 ATPASE, PUTATIVE-RELATED"/>
    <property type="match status" value="1"/>
</dbReference>
<evidence type="ECO:0000313" key="4">
    <source>
        <dbReference type="EMBL" id="MDQ0341261.1"/>
    </source>
</evidence>